<sequence>MKHLFLRGLSSEVCFSRSSTFYKIKISLPSPAVISDHSFWCHSAIAPPRGGGEASLKEQYEAGLEHREAEQESGLMWLALEGEHARAALANPVLVPVAMDNKVGRLRKREEHSPTPGAVAPPRNI</sequence>
<proteinExistence type="predicted"/>
<feature type="region of interest" description="Disordered" evidence="1">
    <location>
        <begin position="105"/>
        <end position="125"/>
    </location>
</feature>
<gene>
    <name evidence="2" type="ORF">KOW79_010504</name>
</gene>
<name>A0A9D3SNA2_9TELE</name>
<keyword evidence="3" id="KW-1185">Reference proteome</keyword>
<evidence type="ECO:0000313" key="3">
    <source>
        <dbReference type="Proteomes" id="UP000824219"/>
    </source>
</evidence>
<evidence type="ECO:0000313" key="2">
    <source>
        <dbReference type="EMBL" id="KAG7325579.1"/>
    </source>
</evidence>
<organism evidence="2 3">
    <name type="scientific">Hemibagrus wyckioides</name>
    <dbReference type="NCBI Taxonomy" id="337641"/>
    <lineage>
        <taxon>Eukaryota</taxon>
        <taxon>Metazoa</taxon>
        <taxon>Chordata</taxon>
        <taxon>Craniata</taxon>
        <taxon>Vertebrata</taxon>
        <taxon>Euteleostomi</taxon>
        <taxon>Actinopterygii</taxon>
        <taxon>Neopterygii</taxon>
        <taxon>Teleostei</taxon>
        <taxon>Ostariophysi</taxon>
        <taxon>Siluriformes</taxon>
        <taxon>Bagridae</taxon>
        <taxon>Hemibagrus</taxon>
    </lineage>
</organism>
<comment type="caution">
    <text evidence="2">The sequence shown here is derived from an EMBL/GenBank/DDBJ whole genome shotgun (WGS) entry which is preliminary data.</text>
</comment>
<dbReference type="AlphaFoldDB" id="A0A9D3SNA2"/>
<accession>A0A9D3SNA2</accession>
<dbReference type="EMBL" id="JAHKSW010000012">
    <property type="protein sequence ID" value="KAG7325579.1"/>
    <property type="molecule type" value="Genomic_DNA"/>
</dbReference>
<evidence type="ECO:0000256" key="1">
    <source>
        <dbReference type="SAM" id="MobiDB-lite"/>
    </source>
</evidence>
<dbReference type="Proteomes" id="UP000824219">
    <property type="component" value="Linkage Group LG12"/>
</dbReference>
<protein>
    <submittedName>
        <fullName evidence="2">Uncharacterized protein</fullName>
    </submittedName>
</protein>
<reference evidence="2 3" key="1">
    <citation type="submission" date="2021-06" db="EMBL/GenBank/DDBJ databases">
        <title>Chromosome-level genome assembly of the red-tail catfish (Hemibagrus wyckioides).</title>
        <authorList>
            <person name="Shao F."/>
        </authorList>
    </citation>
    <scope>NUCLEOTIDE SEQUENCE [LARGE SCALE GENOMIC DNA]</scope>
    <source>
        <strain evidence="2">EC202008001</strain>
        <tissue evidence="2">Blood</tissue>
    </source>
</reference>